<feature type="chain" id="PRO_5046709663" evidence="3">
    <location>
        <begin position="21"/>
        <end position="410"/>
    </location>
</feature>
<dbReference type="PANTHER" id="PTHR30483">
    <property type="entry name" value="LEUCINE-SPECIFIC-BINDING PROTEIN"/>
    <property type="match status" value="1"/>
</dbReference>
<dbReference type="PANTHER" id="PTHR30483:SF37">
    <property type="entry name" value="ABC TRANSPORTER SUBSTRATE-BINDING PROTEIN"/>
    <property type="match status" value="1"/>
</dbReference>
<dbReference type="CDD" id="cd06329">
    <property type="entry name" value="PBP1_SBP-like"/>
    <property type="match status" value="1"/>
</dbReference>
<keyword evidence="6" id="KW-1185">Reference proteome</keyword>
<dbReference type="RefSeq" id="WP_340339475.1">
    <property type="nucleotide sequence ID" value="NZ_JBBKZS010000029.1"/>
</dbReference>
<dbReference type="InterPro" id="IPR028081">
    <property type="entry name" value="Leu-bd"/>
</dbReference>
<gene>
    <name evidence="5" type="ORF">WKW79_33060</name>
</gene>
<reference evidence="5 6" key="1">
    <citation type="submission" date="2024-03" db="EMBL/GenBank/DDBJ databases">
        <title>Novel species of the genus Variovorax.</title>
        <authorList>
            <person name="Liu Q."/>
            <person name="Xin Y.-H."/>
        </authorList>
    </citation>
    <scope>NUCLEOTIDE SEQUENCE [LARGE SCALE GENOMIC DNA]</scope>
    <source>
        <strain evidence="5 6">KACC 18901</strain>
    </source>
</reference>
<evidence type="ECO:0000313" key="5">
    <source>
        <dbReference type="EMBL" id="MEJ8859435.1"/>
    </source>
</evidence>
<dbReference type="InterPro" id="IPR051010">
    <property type="entry name" value="BCAA_transport"/>
</dbReference>
<organism evidence="5 6">
    <name type="scientific">Variovorax robiniae</name>
    <dbReference type="NCBI Taxonomy" id="1836199"/>
    <lineage>
        <taxon>Bacteria</taxon>
        <taxon>Pseudomonadati</taxon>
        <taxon>Pseudomonadota</taxon>
        <taxon>Betaproteobacteria</taxon>
        <taxon>Burkholderiales</taxon>
        <taxon>Comamonadaceae</taxon>
        <taxon>Variovorax</taxon>
    </lineage>
</organism>
<comment type="similarity">
    <text evidence="1">Belongs to the leucine-binding protein family.</text>
</comment>
<evidence type="ECO:0000256" key="3">
    <source>
        <dbReference type="SAM" id="SignalP"/>
    </source>
</evidence>
<feature type="signal peptide" evidence="3">
    <location>
        <begin position="1"/>
        <end position="20"/>
    </location>
</feature>
<proteinExistence type="inferred from homology"/>
<evidence type="ECO:0000313" key="6">
    <source>
        <dbReference type="Proteomes" id="UP001367030"/>
    </source>
</evidence>
<dbReference type="Pfam" id="PF13458">
    <property type="entry name" value="Peripla_BP_6"/>
    <property type="match status" value="1"/>
</dbReference>
<dbReference type="EMBL" id="JBBKZS010000029">
    <property type="protein sequence ID" value="MEJ8859435.1"/>
    <property type="molecule type" value="Genomic_DNA"/>
</dbReference>
<name>A0ABU8XHV3_9BURK</name>
<evidence type="ECO:0000259" key="4">
    <source>
        <dbReference type="Pfam" id="PF13458"/>
    </source>
</evidence>
<feature type="domain" description="Leucine-binding protein" evidence="4">
    <location>
        <begin position="23"/>
        <end position="367"/>
    </location>
</feature>
<keyword evidence="2 3" id="KW-0732">Signal</keyword>
<evidence type="ECO:0000256" key="2">
    <source>
        <dbReference type="ARBA" id="ARBA00022729"/>
    </source>
</evidence>
<evidence type="ECO:0000256" key="1">
    <source>
        <dbReference type="ARBA" id="ARBA00010062"/>
    </source>
</evidence>
<sequence>MKSKLLAGAILALCAQLATAAETVKIASLDMLSGPLAGFGQSALKHWQFLADKANTEGWAGDTKFEIVPFDTKMSPQEALSLLQQVSAQNIRYVVQGASSSAVGIALEEAIEKHNQRNPGKEIVYLNYASATPVMTNEKCSYWHFRTDANIDMKIKAMVTHMAADKTLKRVFMLNPNYAYGQDAARFARRYMMDMRPDVEIVGDDYHAMGQVKDFSPYIAKIMAAKADALITVAFGNDLALMVRAANDAGMKDTSIYTVAGSSPGMGIAYGEPAVGRVKLVIGNNMNDERFGATKIATEYKQRFKEDFFFGAVHTGMRMLSSAIREAKGSDPVAVARKLEGMKLDGLAGPVEMRKEDHQLQMPIYIDSWAKVDGKRVKLDQDGTGFGWRTDAIVPNAETSLPTTCAMKRP</sequence>
<comment type="caution">
    <text evidence="5">The sequence shown here is derived from an EMBL/GenBank/DDBJ whole genome shotgun (WGS) entry which is preliminary data.</text>
</comment>
<protein>
    <submittedName>
        <fullName evidence="5">Branched-chain amino acid ABC transporter substrate-binding protein</fullName>
    </submittedName>
</protein>
<dbReference type="SUPFAM" id="SSF53822">
    <property type="entry name" value="Periplasmic binding protein-like I"/>
    <property type="match status" value="1"/>
</dbReference>
<dbReference type="Proteomes" id="UP001367030">
    <property type="component" value="Unassembled WGS sequence"/>
</dbReference>
<accession>A0ABU8XHV3</accession>
<dbReference type="Gene3D" id="3.40.50.2300">
    <property type="match status" value="2"/>
</dbReference>
<dbReference type="InterPro" id="IPR028082">
    <property type="entry name" value="Peripla_BP_I"/>
</dbReference>